<evidence type="ECO:0000256" key="7">
    <source>
        <dbReference type="ARBA" id="ARBA00023237"/>
    </source>
</evidence>
<dbReference type="InterPro" id="IPR000531">
    <property type="entry name" value="Beta-barrel_TonB"/>
</dbReference>
<keyword evidence="12" id="KW-0675">Receptor</keyword>
<evidence type="ECO:0000256" key="1">
    <source>
        <dbReference type="ARBA" id="ARBA00004571"/>
    </source>
</evidence>
<dbReference type="RefSeq" id="WP_260394962.1">
    <property type="nucleotide sequence ID" value="NZ_JACHKA010000001.1"/>
</dbReference>
<organism evidence="12 13">
    <name type="scientific">Sphingobium lignivorans</name>
    <dbReference type="NCBI Taxonomy" id="2735886"/>
    <lineage>
        <taxon>Bacteria</taxon>
        <taxon>Pseudomonadati</taxon>
        <taxon>Pseudomonadota</taxon>
        <taxon>Alphaproteobacteria</taxon>
        <taxon>Sphingomonadales</taxon>
        <taxon>Sphingomonadaceae</taxon>
        <taxon>Sphingobium</taxon>
    </lineage>
</organism>
<accession>A0ABR6NK36</accession>
<keyword evidence="7 8" id="KW-0998">Cell outer membrane</keyword>
<evidence type="ECO:0000259" key="10">
    <source>
        <dbReference type="Pfam" id="PF00593"/>
    </source>
</evidence>
<evidence type="ECO:0000256" key="2">
    <source>
        <dbReference type="ARBA" id="ARBA00022448"/>
    </source>
</evidence>
<dbReference type="Proteomes" id="UP001138540">
    <property type="component" value="Unassembled WGS sequence"/>
</dbReference>
<keyword evidence="3 8" id="KW-1134">Transmembrane beta strand</keyword>
<sequence length="1097" mass="118293">MAPRKAEIDQRSNINVSILRLGCAPRGTGRIRTWKGRSALKTDIDTIACGPRRALRVALLASCAGMTMLTLATPARAQDEAGQQASQDQAIVITGSRIVRRDYEANSPIVTVGSELLENSATGAIEQSLNKLPQFTPTLKNPTQGGDIQPTAQNTPGAATISLRGIGSNRNIVLVDGRRATPSNATMVVDINTIPSAAIDRVEIISGGASSTYGADAVGGVVNFIMKKNFQGLELDAQTAITQRGDNFEYQVSGIMGANFDDGRGNISLSFSMNERQDARQSNRRWYRDLWENPTITGTQFFPDRPGFNIGFDPEQAIPNAVLNSVMGVTGWTNNGVGSIIYTNPDGSAFAGFDTAGIAGVPANKVVDGLTYKKLSNGTLGKNFTDNYLIFPLERFNIYTRGNYEINDWIGVFAQGIFSKVKTTTVQEPSPLTGGWGVLVPYNSAAPQAGIPDSIVTLLNARANPNAPIDLRGLLPFNRGSETEVYTYNMIAGIEGRIPGSDWTFEIYGSHGESETSVLQTGFASLQRFRAVMSAPDFGRGFRSQGNAAFGGFGAATATCTSGLNPFMDPALISQDCIDAIKADIKTKAVMQQTVWEANFQGGLFNLPAGQVRAAVGATYRHNDYKFQNDTLTTQGTSFQEQALGLYPSGNSQGRIVAKEIYGELLIPLLSDLPLIRKLDLEVGARSSDYNTTGNSFTWKIQGDWQVTEWLRFRGGYNKAERAPNIAELYLAPEQTFAIAEGGDVCSLNSGLGWSANPARNSNWANVVGLCGQIMEASGDATADQQYWGVDYRTLAAAGSEAAARALVTMPQAAGQAFVFPTLAGNNSLRPEKADTWTAGMVIQSPFESAMLRRLRLTVDYYNIKVTDAIGAQTVDIAQRQCFDSAFNGSYDPSSPFCLGIDRNQTGALGNVVRTFFNNGRFQTSGIDAQLDWAFDLGPGTVNFNSIFNYLIEMKSAELDVLPLTEFAGTLGGTQNGLNGGMFRWKLLTTLGYTYGPVYLGLQWRHLPSVKSATAAQVPNTSVAGAPAYDLFNLQGSFAITRDATLRFGVDNLFDKAPPMINVDTAAVPPTLANGAYDSNNYDVIGRRFYIGAKFRF</sequence>
<comment type="similarity">
    <text evidence="8 9">Belongs to the TonB-dependent receptor family.</text>
</comment>
<dbReference type="InterPro" id="IPR012910">
    <property type="entry name" value="Plug_dom"/>
</dbReference>
<keyword evidence="2 8" id="KW-0813">Transport</keyword>
<keyword evidence="4 8" id="KW-0812">Transmembrane</keyword>
<evidence type="ECO:0000313" key="13">
    <source>
        <dbReference type="Proteomes" id="UP001138540"/>
    </source>
</evidence>
<protein>
    <submittedName>
        <fullName evidence="12">Outer membrane receptor protein involved in Fe transport</fullName>
    </submittedName>
</protein>
<evidence type="ECO:0000256" key="9">
    <source>
        <dbReference type="RuleBase" id="RU003357"/>
    </source>
</evidence>
<dbReference type="InterPro" id="IPR039426">
    <property type="entry name" value="TonB-dep_rcpt-like"/>
</dbReference>
<dbReference type="EMBL" id="JACHKA010000001">
    <property type="protein sequence ID" value="MBB5987628.1"/>
    <property type="molecule type" value="Genomic_DNA"/>
</dbReference>
<evidence type="ECO:0000256" key="3">
    <source>
        <dbReference type="ARBA" id="ARBA00022452"/>
    </source>
</evidence>
<comment type="subcellular location">
    <subcellularLocation>
        <location evidence="1 8">Cell outer membrane</location>
        <topology evidence="1 8">Multi-pass membrane protein</topology>
    </subcellularLocation>
</comment>
<feature type="domain" description="TonB-dependent receptor plug" evidence="11">
    <location>
        <begin position="104"/>
        <end position="221"/>
    </location>
</feature>
<evidence type="ECO:0000259" key="11">
    <source>
        <dbReference type="Pfam" id="PF07715"/>
    </source>
</evidence>
<dbReference type="Pfam" id="PF00593">
    <property type="entry name" value="TonB_dep_Rec_b-barrel"/>
    <property type="match status" value="1"/>
</dbReference>
<dbReference type="PANTHER" id="PTHR47234:SF2">
    <property type="entry name" value="TONB-DEPENDENT RECEPTOR"/>
    <property type="match status" value="1"/>
</dbReference>
<dbReference type="Gene3D" id="2.170.130.10">
    <property type="entry name" value="TonB-dependent receptor, plug domain"/>
    <property type="match status" value="1"/>
</dbReference>
<evidence type="ECO:0000256" key="5">
    <source>
        <dbReference type="ARBA" id="ARBA00023077"/>
    </source>
</evidence>
<comment type="caution">
    <text evidence="12">The sequence shown here is derived from an EMBL/GenBank/DDBJ whole genome shotgun (WGS) entry which is preliminary data.</text>
</comment>
<dbReference type="Pfam" id="PF07715">
    <property type="entry name" value="Plug"/>
    <property type="match status" value="1"/>
</dbReference>
<proteinExistence type="inferred from homology"/>
<evidence type="ECO:0000256" key="8">
    <source>
        <dbReference type="PROSITE-ProRule" id="PRU01360"/>
    </source>
</evidence>
<feature type="domain" description="TonB-dependent receptor-like beta-barrel" evidence="10">
    <location>
        <begin position="596"/>
        <end position="1053"/>
    </location>
</feature>
<evidence type="ECO:0000256" key="6">
    <source>
        <dbReference type="ARBA" id="ARBA00023136"/>
    </source>
</evidence>
<dbReference type="PANTHER" id="PTHR47234">
    <property type="match status" value="1"/>
</dbReference>
<name>A0ABR6NK36_9SPHN</name>
<keyword evidence="6 8" id="KW-0472">Membrane</keyword>
<keyword evidence="5 9" id="KW-0798">TonB box</keyword>
<gene>
    <name evidence="12" type="ORF">HNP60_003602</name>
</gene>
<reference evidence="12 13" key="1">
    <citation type="submission" date="2020-08" db="EMBL/GenBank/DDBJ databases">
        <title>Exploring microbial biodiversity for novel pathways involved in the catabolism of aromatic compounds derived from lignin.</title>
        <authorList>
            <person name="Elkins J."/>
        </authorList>
    </citation>
    <scope>NUCLEOTIDE SEQUENCE [LARGE SCALE GENOMIC DNA]</scope>
    <source>
        <strain evidence="12 13">B1D3A</strain>
    </source>
</reference>
<dbReference type="Gene3D" id="2.40.170.20">
    <property type="entry name" value="TonB-dependent receptor, beta-barrel domain"/>
    <property type="match status" value="1"/>
</dbReference>
<dbReference type="PROSITE" id="PS52016">
    <property type="entry name" value="TONB_DEPENDENT_REC_3"/>
    <property type="match status" value="1"/>
</dbReference>
<dbReference type="InterPro" id="IPR036942">
    <property type="entry name" value="Beta-barrel_TonB_sf"/>
</dbReference>
<keyword evidence="13" id="KW-1185">Reference proteome</keyword>
<dbReference type="InterPro" id="IPR037066">
    <property type="entry name" value="Plug_dom_sf"/>
</dbReference>
<evidence type="ECO:0000256" key="4">
    <source>
        <dbReference type="ARBA" id="ARBA00022692"/>
    </source>
</evidence>
<dbReference type="SUPFAM" id="SSF56935">
    <property type="entry name" value="Porins"/>
    <property type="match status" value="1"/>
</dbReference>
<evidence type="ECO:0000313" key="12">
    <source>
        <dbReference type="EMBL" id="MBB5987628.1"/>
    </source>
</evidence>